<feature type="domain" description="Metallo-beta-lactamase" evidence="7">
    <location>
        <begin position="483"/>
        <end position="689"/>
    </location>
</feature>
<dbReference type="InterPro" id="IPR004797">
    <property type="entry name" value="Competence_ComEC/Rec2"/>
</dbReference>
<dbReference type="RefSeq" id="WP_158163558.1">
    <property type="nucleotide sequence ID" value="NZ_AZDH01000003.1"/>
</dbReference>
<keyword evidence="3 6" id="KW-0812">Transmembrane</keyword>
<dbReference type="Pfam" id="PF13567">
    <property type="entry name" value="DUF4131"/>
    <property type="match status" value="1"/>
</dbReference>
<protein>
    <submittedName>
        <fullName evidence="8">Type II secretion competence system, protein ComEC-like</fullName>
    </submittedName>
</protein>
<dbReference type="InterPro" id="IPR001279">
    <property type="entry name" value="Metallo-B-lactamas"/>
</dbReference>
<sequence>MKGKLIFPALVIVLLITIYFESKLFIIFLLLLIIRIVLLRNKSLNLLIISLSIIFAIRCWTITPPTTVPQVRSGIVTPDSISINGDLLTGELQTNRETVKFIYQIRTQSEQQYWKKLDHMVQAKLEVKKVEPIARPRNPGEFNYAKYLIKQNIYYQAEITEFKNLLEYHPQSFKGKINVLRIHIIKYLAQLPKWLRIHAQSLIVGYTAPTDKDFLKILSVLGVIHLFSLSGLHVLLILTLIRKLTSFLKIPLELIDMLMLFLLPSYGILVGSKSGIWRAVVLAMVGIVFKKLGWSLSSLDIFSVTLLICLFVDPMAITTMGGQLSFLLAFAIMYLYKHTKFIWATLKMNLVSLPIICFYTYQLNWLTLLINLIFIPLFTYVILPLTFISALSVNLKIWNNINNLFEIMYRILDYFSSNVQFILVTGKLAVLSVVLLVIISIFYIESKSIFNKYLYQYLIIFVGCVVFNKFPLSGSVNIIDVGQGDSILVTTPLIRKTFLIDTAGKLKFMTKPWAKRNGGNQVEHSTIPFLKSQGISKIDKLFLSHKDVDHIGNLEILLNKFPVKQVNFGIGLDQNLRIQKVIRAHPEIEFRSRRQGDVIKTGFINWQVLWPKVKGKGENSDSLTLLAQIKNKKWLFTGDLDIPSEQKILKDYQFKVDYLKLGHHGSKTATGDELLEKTQPQLGLISSGVNNRYGHPNRETLQRLENHHVKYLNTADYGMISWYYDFFDNREKITTFLKGDSFENSRIKK</sequence>
<feature type="transmembrane region" description="Helical" evidence="6">
    <location>
        <begin position="368"/>
        <end position="391"/>
    </location>
</feature>
<dbReference type="NCBIfam" id="TIGR00361">
    <property type="entry name" value="ComEC_Rec2"/>
    <property type="match status" value="1"/>
</dbReference>
<accession>A0ABR5NWH6</accession>
<comment type="subcellular location">
    <subcellularLocation>
        <location evidence="1">Cell membrane</location>
        <topology evidence="1">Multi-pass membrane protein</topology>
    </subcellularLocation>
</comment>
<feature type="transmembrane region" description="Helical" evidence="6">
    <location>
        <begin position="304"/>
        <end position="335"/>
    </location>
</feature>
<evidence type="ECO:0000256" key="1">
    <source>
        <dbReference type="ARBA" id="ARBA00004651"/>
    </source>
</evidence>
<dbReference type="Pfam" id="PF03772">
    <property type="entry name" value="Competence"/>
    <property type="match status" value="1"/>
</dbReference>
<keyword evidence="5 6" id="KW-0472">Membrane</keyword>
<dbReference type="InterPro" id="IPR036866">
    <property type="entry name" value="RibonucZ/Hydroxyglut_hydro"/>
</dbReference>
<dbReference type="Proteomes" id="UP000051499">
    <property type="component" value="Unassembled WGS sequence"/>
</dbReference>
<dbReference type="SUPFAM" id="SSF56281">
    <property type="entry name" value="Metallo-hydrolase/oxidoreductase"/>
    <property type="match status" value="1"/>
</dbReference>
<gene>
    <name evidence="8" type="ORF">FC97_GL001701</name>
</gene>
<dbReference type="CDD" id="cd07731">
    <property type="entry name" value="ComA-like_MBL-fold"/>
    <property type="match status" value="1"/>
</dbReference>
<feature type="transmembrane region" description="Helical" evidence="6">
    <location>
        <begin position="454"/>
        <end position="472"/>
    </location>
</feature>
<evidence type="ECO:0000256" key="2">
    <source>
        <dbReference type="ARBA" id="ARBA00022475"/>
    </source>
</evidence>
<evidence type="ECO:0000256" key="5">
    <source>
        <dbReference type="ARBA" id="ARBA00023136"/>
    </source>
</evidence>
<dbReference type="SMART" id="SM00849">
    <property type="entry name" value="Lactamase_B"/>
    <property type="match status" value="1"/>
</dbReference>
<keyword evidence="9" id="KW-1185">Reference proteome</keyword>
<evidence type="ECO:0000256" key="6">
    <source>
        <dbReference type="SAM" id="Phobius"/>
    </source>
</evidence>
<dbReference type="PANTHER" id="PTHR30619:SF1">
    <property type="entry name" value="RECOMBINATION PROTEIN 2"/>
    <property type="match status" value="1"/>
</dbReference>
<evidence type="ECO:0000256" key="4">
    <source>
        <dbReference type="ARBA" id="ARBA00022989"/>
    </source>
</evidence>
<evidence type="ECO:0000256" key="3">
    <source>
        <dbReference type="ARBA" id="ARBA00022692"/>
    </source>
</evidence>
<dbReference type="Gene3D" id="3.60.15.10">
    <property type="entry name" value="Ribonuclease Z/Hydroxyacylglutathione hydrolase-like"/>
    <property type="match status" value="1"/>
</dbReference>
<evidence type="ECO:0000313" key="9">
    <source>
        <dbReference type="Proteomes" id="UP000051499"/>
    </source>
</evidence>
<feature type="transmembrane region" description="Helical" evidence="6">
    <location>
        <begin position="6"/>
        <end position="32"/>
    </location>
</feature>
<dbReference type="EMBL" id="AZDH01000003">
    <property type="protein sequence ID" value="KRK53230.1"/>
    <property type="molecule type" value="Genomic_DNA"/>
</dbReference>
<dbReference type="InterPro" id="IPR025405">
    <property type="entry name" value="DUF4131"/>
</dbReference>
<dbReference type="PANTHER" id="PTHR30619">
    <property type="entry name" value="DNA INTERNALIZATION/COMPETENCE PROTEIN COMEC/REC2"/>
    <property type="match status" value="1"/>
</dbReference>
<feature type="transmembrane region" description="Helical" evidence="6">
    <location>
        <begin position="275"/>
        <end position="292"/>
    </location>
</feature>
<proteinExistence type="predicted"/>
<name>A0ABR5NWH6_9LACO</name>
<dbReference type="InterPro" id="IPR004477">
    <property type="entry name" value="ComEC_N"/>
</dbReference>
<evidence type="ECO:0000259" key="7">
    <source>
        <dbReference type="SMART" id="SM00849"/>
    </source>
</evidence>
<feature type="transmembrane region" description="Helical" evidence="6">
    <location>
        <begin position="419"/>
        <end position="442"/>
    </location>
</feature>
<reference evidence="8 9" key="1">
    <citation type="journal article" date="2015" name="Genome Announc.">
        <title>Expanding the biotechnology potential of lactobacilli through comparative genomics of 213 strains and associated genera.</title>
        <authorList>
            <person name="Sun Z."/>
            <person name="Harris H.M."/>
            <person name="McCann A."/>
            <person name="Guo C."/>
            <person name="Argimon S."/>
            <person name="Zhang W."/>
            <person name="Yang X."/>
            <person name="Jeffery I.B."/>
            <person name="Cooney J.C."/>
            <person name="Kagawa T.F."/>
            <person name="Liu W."/>
            <person name="Song Y."/>
            <person name="Salvetti E."/>
            <person name="Wrobel A."/>
            <person name="Rasinkangas P."/>
            <person name="Parkhill J."/>
            <person name="Rea M.C."/>
            <person name="O'Sullivan O."/>
            <person name="Ritari J."/>
            <person name="Douillard F.P."/>
            <person name="Paul Ross R."/>
            <person name="Yang R."/>
            <person name="Briner A.E."/>
            <person name="Felis G.E."/>
            <person name="de Vos W.M."/>
            <person name="Barrangou R."/>
            <person name="Klaenhammer T.R."/>
            <person name="Caufield P.W."/>
            <person name="Cui Y."/>
            <person name="Zhang H."/>
            <person name="O'Toole P.W."/>
        </authorList>
    </citation>
    <scope>NUCLEOTIDE SEQUENCE [LARGE SCALE GENOMIC DNA]</scope>
    <source>
        <strain evidence="8 9">DSM 13961</strain>
    </source>
</reference>
<comment type="caution">
    <text evidence="8">The sequence shown here is derived from an EMBL/GenBank/DDBJ whole genome shotgun (WGS) entry which is preliminary data.</text>
</comment>
<organism evidence="8 9">
    <name type="scientific">Companilactobacillus kimchii DSM 13961 = JCM 10707</name>
    <dbReference type="NCBI Taxonomy" id="1423765"/>
    <lineage>
        <taxon>Bacteria</taxon>
        <taxon>Bacillati</taxon>
        <taxon>Bacillota</taxon>
        <taxon>Bacilli</taxon>
        <taxon>Lactobacillales</taxon>
        <taxon>Lactobacillaceae</taxon>
        <taxon>Companilactobacillus</taxon>
        <taxon>Companilactobacillus kimchii</taxon>
    </lineage>
</organism>
<feature type="transmembrane region" description="Helical" evidence="6">
    <location>
        <begin position="341"/>
        <end position="361"/>
    </location>
</feature>
<evidence type="ECO:0000313" key="8">
    <source>
        <dbReference type="EMBL" id="KRK53230.1"/>
    </source>
</evidence>
<dbReference type="NCBIfam" id="TIGR00360">
    <property type="entry name" value="ComEC_N-term"/>
    <property type="match status" value="1"/>
</dbReference>
<dbReference type="InterPro" id="IPR052159">
    <property type="entry name" value="Competence_DNA_uptake"/>
</dbReference>
<feature type="transmembrane region" description="Helical" evidence="6">
    <location>
        <begin position="217"/>
        <end position="238"/>
    </location>
</feature>
<keyword evidence="4 6" id="KW-1133">Transmembrane helix</keyword>
<dbReference type="Pfam" id="PF00753">
    <property type="entry name" value="Lactamase_B"/>
    <property type="match status" value="1"/>
</dbReference>
<dbReference type="InterPro" id="IPR035681">
    <property type="entry name" value="ComA-like_MBL"/>
</dbReference>
<keyword evidence="2" id="KW-1003">Cell membrane</keyword>